<organism evidence="2 3">
    <name type="scientific">Marinomonas communis</name>
    <dbReference type="NCBI Taxonomy" id="28254"/>
    <lineage>
        <taxon>Bacteria</taxon>
        <taxon>Pseudomonadati</taxon>
        <taxon>Pseudomonadota</taxon>
        <taxon>Gammaproteobacteria</taxon>
        <taxon>Oceanospirillales</taxon>
        <taxon>Oceanospirillaceae</taxon>
        <taxon>Marinomonas</taxon>
    </lineage>
</organism>
<dbReference type="EMBL" id="SNZA01000001">
    <property type="protein sequence ID" value="TDR14996.1"/>
    <property type="molecule type" value="Genomic_DNA"/>
</dbReference>
<dbReference type="InterPro" id="IPR002925">
    <property type="entry name" value="Dienelactn_hydro"/>
</dbReference>
<dbReference type="InterPro" id="IPR029058">
    <property type="entry name" value="AB_hydrolase_fold"/>
</dbReference>
<protein>
    <submittedName>
        <fullName evidence="2">Carboxymethylenebutenolidase</fullName>
    </submittedName>
</protein>
<name>A0A4R6X7I7_9GAMM</name>
<dbReference type="PANTHER" id="PTHR47562:SF2">
    <property type="entry name" value="CARBOXYMETHYLENEBUTENOLIDASE-RELATED"/>
    <property type="match status" value="1"/>
</dbReference>
<dbReference type="Proteomes" id="UP000295729">
    <property type="component" value="Unassembled WGS sequence"/>
</dbReference>
<keyword evidence="3" id="KW-1185">Reference proteome</keyword>
<dbReference type="SUPFAM" id="SSF53474">
    <property type="entry name" value="alpha/beta-Hydrolases"/>
    <property type="match status" value="1"/>
</dbReference>
<feature type="domain" description="Dienelactone hydrolase" evidence="1">
    <location>
        <begin position="19"/>
        <end position="241"/>
    </location>
</feature>
<dbReference type="AlphaFoldDB" id="A0A4R6X7I7"/>
<dbReference type="PANTHER" id="PTHR47562">
    <property type="match status" value="1"/>
</dbReference>
<dbReference type="Pfam" id="PF01738">
    <property type="entry name" value="DLH"/>
    <property type="match status" value="1"/>
</dbReference>
<evidence type="ECO:0000259" key="1">
    <source>
        <dbReference type="Pfam" id="PF01738"/>
    </source>
</evidence>
<reference evidence="2 3" key="1">
    <citation type="submission" date="2019-03" db="EMBL/GenBank/DDBJ databases">
        <title>Genomic Encyclopedia of Type Strains, Phase IV (KMG-IV): sequencing the most valuable type-strain genomes for metagenomic binning, comparative biology and taxonomic classification.</title>
        <authorList>
            <person name="Goeker M."/>
        </authorList>
    </citation>
    <scope>NUCLEOTIDE SEQUENCE [LARGE SCALE GENOMIC DNA]</scope>
    <source>
        <strain evidence="2 3">DSM 5604</strain>
    </source>
</reference>
<dbReference type="GO" id="GO:0016787">
    <property type="term" value="F:hydrolase activity"/>
    <property type="evidence" value="ECO:0007669"/>
    <property type="project" value="InterPro"/>
</dbReference>
<dbReference type="RefSeq" id="WP_133559629.1">
    <property type="nucleotide sequence ID" value="NZ_SNZA01000001.1"/>
</dbReference>
<evidence type="ECO:0000313" key="2">
    <source>
        <dbReference type="EMBL" id="TDR14996.1"/>
    </source>
</evidence>
<sequence>MISQKDIIDLNTATGTMRCNVYRPTQEGQFPCVIFYSEIFQITAPIERSARIMAGHGFVVVVPEVFHELNAIGTVLAYDDAGKDKGNQDKFTKPLEDHDSDTVAMIEYFEQQPYCSKRFGAMGVCIGGHLAYRAALNPRIESAFCLYATDIHSNTLPCQDGNDSFSRTKDIQGAITMIWGKQDPHVSTEGRQKIYQQLIDTERNFVWHEFNGQHAFMRDEGERYDAELALHCYKLAVDQFRRDL</sequence>
<accession>A0A4R6X7I7</accession>
<proteinExistence type="predicted"/>
<comment type="caution">
    <text evidence="2">The sequence shown here is derived from an EMBL/GenBank/DDBJ whole genome shotgun (WGS) entry which is preliminary data.</text>
</comment>
<dbReference type="Gene3D" id="3.40.50.1820">
    <property type="entry name" value="alpha/beta hydrolase"/>
    <property type="match status" value="1"/>
</dbReference>
<gene>
    <name evidence="2" type="ORF">C8D85_0348</name>
</gene>
<evidence type="ECO:0000313" key="3">
    <source>
        <dbReference type="Proteomes" id="UP000295729"/>
    </source>
</evidence>
<dbReference type="OrthoDB" id="9787933at2"/>